<dbReference type="EMBL" id="JH993057">
    <property type="protein sequence ID" value="EKX37620.1"/>
    <property type="molecule type" value="Genomic_DNA"/>
</dbReference>
<sequence>MGNENSVPKKQGEPDILEAIGLGWIAPKEEPHSRSNGENLHIFSSSSQNHEPKFHHDLIPGRIPTGHSRDLDYRRESWVPDLPDMSSKGSDKSGSRSRSVSRERGKEEYIRNDLGVIVGKRSSRQASPARSKEGSRSSSKAKSRGASPGLDPNLGAVHFSGKHMEKVVSRLQEVLNGDVGDSLVLSTFPKERAVRTE</sequence>
<feature type="compositionally biased region" description="Low complexity" evidence="1">
    <location>
        <begin position="136"/>
        <end position="149"/>
    </location>
</feature>
<proteinExistence type="predicted"/>
<reference evidence="4" key="2">
    <citation type="submission" date="2012-11" db="EMBL/GenBank/DDBJ databases">
        <authorList>
            <person name="Kuo A."/>
            <person name="Curtis B.A."/>
            <person name="Tanifuji G."/>
            <person name="Burki F."/>
            <person name="Gruber A."/>
            <person name="Irimia M."/>
            <person name="Maruyama S."/>
            <person name="Arias M.C."/>
            <person name="Ball S.G."/>
            <person name="Gile G.H."/>
            <person name="Hirakawa Y."/>
            <person name="Hopkins J.F."/>
            <person name="Rensing S.A."/>
            <person name="Schmutz J."/>
            <person name="Symeonidi A."/>
            <person name="Elias M."/>
            <person name="Eveleigh R.J."/>
            <person name="Herman E.K."/>
            <person name="Klute M.J."/>
            <person name="Nakayama T."/>
            <person name="Obornik M."/>
            <person name="Reyes-Prieto A."/>
            <person name="Armbrust E.V."/>
            <person name="Aves S.J."/>
            <person name="Beiko R.G."/>
            <person name="Coutinho P."/>
            <person name="Dacks J.B."/>
            <person name="Durnford D.G."/>
            <person name="Fast N.M."/>
            <person name="Green B.R."/>
            <person name="Grisdale C."/>
            <person name="Hempe F."/>
            <person name="Henrissat B."/>
            <person name="Hoppner M.P."/>
            <person name="Ishida K.-I."/>
            <person name="Kim E."/>
            <person name="Koreny L."/>
            <person name="Kroth P.G."/>
            <person name="Liu Y."/>
            <person name="Malik S.-B."/>
            <person name="Maier U.G."/>
            <person name="McRose D."/>
            <person name="Mock T."/>
            <person name="Neilson J.A."/>
            <person name="Onodera N.T."/>
            <person name="Poole A.M."/>
            <person name="Pritham E.J."/>
            <person name="Richards T.A."/>
            <person name="Rocap G."/>
            <person name="Roy S.W."/>
            <person name="Sarai C."/>
            <person name="Schaack S."/>
            <person name="Shirato S."/>
            <person name="Slamovits C.H."/>
            <person name="Spencer D.F."/>
            <person name="Suzuki S."/>
            <person name="Worden A.Z."/>
            <person name="Zauner S."/>
            <person name="Barry K."/>
            <person name="Bell C."/>
            <person name="Bharti A.K."/>
            <person name="Crow J.A."/>
            <person name="Grimwood J."/>
            <person name="Kramer R."/>
            <person name="Lindquist E."/>
            <person name="Lucas S."/>
            <person name="Salamov A."/>
            <person name="McFadden G.I."/>
            <person name="Lane C.E."/>
            <person name="Keeling P.J."/>
            <person name="Gray M.W."/>
            <person name="Grigoriev I.V."/>
            <person name="Archibald J.M."/>
        </authorList>
    </citation>
    <scope>NUCLEOTIDE SEQUENCE</scope>
    <source>
        <strain evidence="4">CCMP2712</strain>
    </source>
</reference>
<dbReference type="AlphaFoldDB" id="L1IP76"/>
<evidence type="ECO:0000313" key="2">
    <source>
        <dbReference type="EMBL" id="EKX37620.1"/>
    </source>
</evidence>
<dbReference type="GeneID" id="17294322"/>
<feature type="region of interest" description="Disordered" evidence="1">
    <location>
        <begin position="27"/>
        <end position="158"/>
    </location>
</feature>
<dbReference type="RefSeq" id="XP_005824600.1">
    <property type="nucleotide sequence ID" value="XM_005824543.1"/>
</dbReference>
<dbReference type="EnsemblProtists" id="EKX37620">
    <property type="protein sequence ID" value="EKX37620"/>
    <property type="gene ID" value="GUITHDRAFT_116257"/>
</dbReference>
<reference evidence="3" key="3">
    <citation type="submission" date="2016-03" db="UniProtKB">
        <authorList>
            <consortium name="EnsemblProtists"/>
        </authorList>
    </citation>
    <scope>IDENTIFICATION</scope>
</reference>
<name>L1IP76_GUITC</name>
<protein>
    <submittedName>
        <fullName evidence="2 3">Uncharacterized protein</fullName>
    </submittedName>
</protein>
<evidence type="ECO:0000313" key="3">
    <source>
        <dbReference type="EnsemblProtists" id="EKX37620"/>
    </source>
</evidence>
<evidence type="ECO:0000313" key="4">
    <source>
        <dbReference type="Proteomes" id="UP000011087"/>
    </source>
</evidence>
<dbReference type="Proteomes" id="UP000011087">
    <property type="component" value="Unassembled WGS sequence"/>
</dbReference>
<dbReference type="HOGENOM" id="CLU_1386521_0_0_1"/>
<dbReference type="KEGG" id="gtt:GUITHDRAFT_116257"/>
<evidence type="ECO:0000256" key="1">
    <source>
        <dbReference type="SAM" id="MobiDB-lite"/>
    </source>
</evidence>
<feature type="compositionally biased region" description="Basic and acidic residues" evidence="1">
    <location>
        <begin position="89"/>
        <end position="111"/>
    </location>
</feature>
<gene>
    <name evidence="2" type="ORF">GUITHDRAFT_116257</name>
</gene>
<keyword evidence="4" id="KW-1185">Reference proteome</keyword>
<feature type="compositionally biased region" description="Polar residues" evidence="1">
    <location>
        <begin position="36"/>
        <end position="49"/>
    </location>
</feature>
<reference evidence="2 4" key="1">
    <citation type="journal article" date="2012" name="Nature">
        <title>Algal genomes reveal evolutionary mosaicism and the fate of nucleomorphs.</title>
        <authorList>
            <consortium name="DOE Joint Genome Institute"/>
            <person name="Curtis B.A."/>
            <person name="Tanifuji G."/>
            <person name="Burki F."/>
            <person name="Gruber A."/>
            <person name="Irimia M."/>
            <person name="Maruyama S."/>
            <person name="Arias M.C."/>
            <person name="Ball S.G."/>
            <person name="Gile G.H."/>
            <person name="Hirakawa Y."/>
            <person name="Hopkins J.F."/>
            <person name="Kuo A."/>
            <person name="Rensing S.A."/>
            <person name="Schmutz J."/>
            <person name="Symeonidi A."/>
            <person name="Elias M."/>
            <person name="Eveleigh R.J."/>
            <person name="Herman E.K."/>
            <person name="Klute M.J."/>
            <person name="Nakayama T."/>
            <person name="Obornik M."/>
            <person name="Reyes-Prieto A."/>
            <person name="Armbrust E.V."/>
            <person name="Aves S.J."/>
            <person name="Beiko R.G."/>
            <person name="Coutinho P."/>
            <person name="Dacks J.B."/>
            <person name="Durnford D.G."/>
            <person name="Fast N.M."/>
            <person name="Green B.R."/>
            <person name="Grisdale C.J."/>
            <person name="Hempel F."/>
            <person name="Henrissat B."/>
            <person name="Hoppner M.P."/>
            <person name="Ishida K."/>
            <person name="Kim E."/>
            <person name="Koreny L."/>
            <person name="Kroth P.G."/>
            <person name="Liu Y."/>
            <person name="Malik S.B."/>
            <person name="Maier U.G."/>
            <person name="McRose D."/>
            <person name="Mock T."/>
            <person name="Neilson J.A."/>
            <person name="Onodera N.T."/>
            <person name="Poole A.M."/>
            <person name="Pritham E.J."/>
            <person name="Richards T.A."/>
            <person name="Rocap G."/>
            <person name="Roy S.W."/>
            <person name="Sarai C."/>
            <person name="Schaack S."/>
            <person name="Shirato S."/>
            <person name="Slamovits C.H."/>
            <person name="Spencer D.F."/>
            <person name="Suzuki S."/>
            <person name="Worden A.Z."/>
            <person name="Zauner S."/>
            <person name="Barry K."/>
            <person name="Bell C."/>
            <person name="Bharti A.K."/>
            <person name="Crow J.A."/>
            <person name="Grimwood J."/>
            <person name="Kramer R."/>
            <person name="Lindquist E."/>
            <person name="Lucas S."/>
            <person name="Salamov A."/>
            <person name="McFadden G.I."/>
            <person name="Lane C.E."/>
            <person name="Keeling P.J."/>
            <person name="Gray M.W."/>
            <person name="Grigoriev I.V."/>
            <person name="Archibald J.M."/>
        </authorList>
    </citation>
    <scope>NUCLEOTIDE SEQUENCE</scope>
    <source>
        <strain evidence="2 4">CCMP2712</strain>
    </source>
</reference>
<organism evidence="2">
    <name type="scientific">Guillardia theta (strain CCMP2712)</name>
    <name type="common">Cryptophyte</name>
    <dbReference type="NCBI Taxonomy" id="905079"/>
    <lineage>
        <taxon>Eukaryota</taxon>
        <taxon>Cryptophyceae</taxon>
        <taxon>Pyrenomonadales</taxon>
        <taxon>Geminigeraceae</taxon>
        <taxon>Guillardia</taxon>
    </lineage>
</organism>
<feature type="compositionally biased region" description="Basic and acidic residues" evidence="1">
    <location>
        <begin position="50"/>
        <end position="59"/>
    </location>
</feature>
<accession>L1IP76</accession>
<feature type="compositionally biased region" description="Basic and acidic residues" evidence="1">
    <location>
        <begin position="67"/>
        <end position="78"/>
    </location>
</feature>
<dbReference type="PaxDb" id="55529-EKX37620"/>